<evidence type="ECO:0000256" key="1">
    <source>
        <dbReference type="SAM" id="Phobius"/>
    </source>
</evidence>
<dbReference type="OrthoDB" id="72963at2"/>
<feature type="transmembrane region" description="Helical" evidence="1">
    <location>
        <begin position="82"/>
        <end position="100"/>
    </location>
</feature>
<reference evidence="3" key="1">
    <citation type="submission" date="2017-09" db="EMBL/GenBank/DDBJ databases">
        <authorList>
            <person name="Varghese N."/>
            <person name="Submissions S."/>
        </authorList>
    </citation>
    <scope>NUCLEOTIDE SEQUENCE [LARGE SCALE GENOMIC DNA]</scope>
    <source>
        <strain evidence="3">C7</strain>
    </source>
</reference>
<keyword evidence="1" id="KW-1133">Transmembrane helix</keyword>
<protein>
    <submittedName>
        <fullName evidence="2">Uncharacterized membrane protein YsdA, DUF1294 family</fullName>
    </submittedName>
</protein>
<dbReference type="Pfam" id="PF06961">
    <property type="entry name" value="DUF1294"/>
    <property type="match status" value="1"/>
</dbReference>
<gene>
    <name evidence="2" type="ORF">SAMN06273572_101431</name>
</gene>
<evidence type="ECO:0000313" key="3">
    <source>
        <dbReference type="Proteomes" id="UP000220034"/>
    </source>
</evidence>
<keyword evidence="1" id="KW-0812">Transmembrane</keyword>
<dbReference type="Proteomes" id="UP000220034">
    <property type="component" value="Unassembled WGS sequence"/>
</dbReference>
<dbReference type="RefSeq" id="WP_097928156.1">
    <property type="nucleotide sequence ID" value="NZ_OCTN01000001.1"/>
</dbReference>
<feature type="transmembrane region" description="Helical" evidence="1">
    <location>
        <begin position="6"/>
        <end position="25"/>
    </location>
</feature>
<dbReference type="InterPro" id="IPR010718">
    <property type="entry name" value="DUF1294"/>
</dbReference>
<dbReference type="EMBL" id="OCTN01000001">
    <property type="protein sequence ID" value="SOH92583.1"/>
    <property type="molecule type" value="Genomic_DNA"/>
</dbReference>
<feature type="transmembrane region" description="Helical" evidence="1">
    <location>
        <begin position="46"/>
        <end position="62"/>
    </location>
</feature>
<name>A0A2C9CMU4_9RHOB</name>
<accession>A0A2C9CMU4</accession>
<keyword evidence="1" id="KW-0472">Membrane</keyword>
<sequence length="142" mass="16366">MDAVDFAITAGLLVAYFAWMNYWTYQGFAQDKARSLNGEWRIPEHVLLWWAAYGGAPAAFYARKRLRHKTRKEPFSSDLRKIAVWQAIWVPCLLAFIFWVNPVGLVRQSNLFAMGLETFAASPSEVEQVERPVPVMVLRRSE</sequence>
<keyword evidence="3" id="KW-1185">Reference proteome</keyword>
<proteinExistence type="predicted"/>
<organism evidence="2 3">
    <name type="scientific">Pontivivens marinum</name>
    <dbReference type="NCBI Taxonomy" id="1690039"/>
    <lineage>
        <taxon>Bacteria</taxon>
        <taxon>Pseudomonadati</taxon>
        <taxon>Pseudomonadota</taxon>
        <taxon>Alphaproteobacteria</taxon>
        <taxon>Rhodobacterales</taxon>
        <taxon>Paracoccaceae</taxon>
        <taxon>Pontivivens</taxon>
    </lineage>
</organism>
<evidence type="ECO:0000313" key="2">
    <source>
        <dbReference type="EMBL" id="SOH92583.1"/>
    </source>
</evidence>
<dbReference type="AlphaFoldDB" id="A0A2C9CMU4"/>